<dbReference type="PANTHER" id="PTHR12411">
    <property type="entry name" value="CYSTEINE PROTEASE FAMILY C1-RELATED"/>
    <property type="match status" value="1"/>
</dbReference>
<dbReference type="Pfam" id="PF08246">
    <property type="entry name" value="Inhibitor_I29"/>
    <property type="match status" value="1"/>
</dbReference>
<dbReference type="InterPro" id="IPR039417">
    <property type="entry name" value="Peptidase_C1A_papain-like"/>
</dbReference>
<dbReference type="Pfam" id="PF00112">
    <property type="entry name" value="Peptidase_C1"/>
    <property type="match status" value="1"/>
</dbReference>
<dbReference type="InterPro" id="IPR013128">
    <property type="entry name" value="Peptidase_C1A"/>
</dbReference>
<keyword evidence="3" id="KW-1015">Disulfide bond</keyword>
<dbReference type="InterPro" id="IPR000668">
    <property type="entry name" value="Peptidase_C1A_C"/>
</dbReference>
<dbReference type="PROSITE" id="PS00639">
    <property type="entry name" value="THIOL_PROTEASE_HIS"/>
    <property type="match status" value="1"/>
</dbReference>
<evidence type="ECO:0000256" key="3">
    <source>
        <dbReference type="ARBA" id="ARBA00023157"/>
    </source>
</evidence>
<evidence type="ECO:0000313" key="6">
    <source>
        <dbReference type="EMBL" id="GMI26412.1"/>
    </source>
</evidence>
<feature type="domain" description="Peptidase C1A papain C-terminal" evidence="4">
    <location>
        <begin position="216"/>
        <end position="442"/>
    </location>
</feature>
<dbReference type="EMBL" id="BRYB01002849">
    <property type="protein sequence ID" value="GMI26412.1"/>
    <property type="molecule type" value="Genomic_DNA"/>
</dbReference>
<dbReference type="CDD" id="cd02248">
    <property type="entry name" value="Peptidase_C1A"/>
    <property type="match status" value="1"/>
</dbReference>
<dbReference type="PRINTS" id="PR00705">
    <property type="entry name" value="PAPAIN"/>
</dbReference>
<dbReference type="InterPro" id="IPR025661">
    <property type="entry name" value="Pept_asp_AS"/>
</dbReference>
<dbReference type="InterPro" id="IPR038765">
    <property type="entry name" value="Papain-like_cys_pep_sf"/>
</dbReference>
<name>A0ABQ6MHG3_9STRA</name>
<protein>
    <submittedName>
        <fullName evidence="6">Uncharacterized protein</fullName>
    </submittedName>
</protein>
<comment type="caution">
    <text evidence="6">The sequence shown here is derived from an EMBL/GenBank/DDBJ whole genome shotgun (WGS) entry which is preliminary data.</text>
</comment>
<dbReference type="PROSITE" id="PS00139">
    <property type="entry name" value="THIOL_PROTEASE_CYS"/>
    <property type="match status" value="1"/>
</dbReference>
<dbReference type="SMART" id="SM00645">
    <property type="entry name" value="Pept_C1"/>
    <property type="match status" value="1"/>
</dbReference>
<dbReference type="InterPro" id="IPR013201">
    <property type="entry name" value="Prot_inhib_I29"/>
</dbReference>
<dbReference type="SMART" id="SM00848">
    <property type="entry name" value="Inhibitor_I29"/>
    <property type="match status" value="1"/>
</dbReference>
<evidence type="ECO:0000256" key="2">
    <source>
        <dbReference type="ARBA" id="ARBA00023145"/>
    </source>
</evidence>
<dbReference type="InterPro" id="IPR025660">
    <property type="entry name" value="Pept_his_AS"/>
</dbReference>
<evidence type="ECO:0000313" key="7">
    <source>
        <dbReference type="Proteomes" id="UP001165060"/>
    </source>
</evidence>
<dbReference type="InterPro" id="IPR000169">
    <property type="entry name" value="Pept_cys_AS"/>
</dbReference>
<feature type="domain" description="Cathepsin propeptide inhibitor" evidence="5">
    <location>
        <begin position="125"/>
        <end position="185"/>
    </location>
</feature>
<sequence>MVDDNILSILLDACKPLFDLVSSSDSNPSAMKTADLLMSTAKLIIAAGYKMKEQARQEMAEEDLGGGIFDQDVRDMREFAAKVPLPQVYDPDEQRVLDEQLALHEAPQKFALAATLLTTASAMEFGEFMKVHSKVYQSPAEHALRKDIYESNMADFAKLNAELASKGKDQIHGANKFTDMTREEFTEQMLGGAKFEAKDFPELKTVRATTSRKLRGDSAYNLSDDGALTAVKDQAQCGSCWAFATTETVESANAKAGKPLTELAPQQLVSCDTTYGDMGCSGGLPAQAYQYIIDNGGLTTEELYPYTSGNGDTGTCVSEVPAPAATVSSWAYAQDACLPGSAACVEDSDALKAATQASGIAIAIDASGFFSYTGGIMTNDSCSSDPASLDHAIQVVGWGSEDGQDYWIVRNSWATVWGEEGFVRFAMGDNTCGVANMAAYVTAI</sequence>
<keyword evidence="2" id="KW-0865">Zymogen</keyword>
<dbReference type="Proteomes" id="UP001165060">
    <property type="component" value="Unassembled WGS sequence"/>
</dbReference>
<comment type="similarity">
    <text evidence="1">Belongs to the peptidase C1 family.</text>
</comment>
<evidence type="ECO:0000256" key="1">
    <source>
        <dbReference type="ARBA" id="ARBA00008455"/>
    </source>
</evidence>
<keyword evidence="7" id="KW-1185">Reference proteome</keyword>
<organism evidence="6 7">
    <name type="scientific">Tetraparma gracilis</name>
    <dbReference type="NCBI Taxonomy" id="2962635"/>
    <lineage>
        <taxon>Eukaryota</taxon>
        <taxon>Sar</taxon>
        <taxon>Stramenopiles</taxon>
        <taxon>Ochrophyta</taxon>
        <taxon>Bolidophyceae</taxon>
        <taxon>Parmales</taxon>
        <taxon>Triparmaceae</taxon>
        <taxon>Tetraparma</taxon>
    </lineage>
</organism>
<evidence type="ECO:0000259" key="5">
    <source>
        <dbReference type="SMART" id="SM00848"/>
    </source>
</evidence>
<dbReference type="SUPFAM" id="SSF54001">
    <property type="entry name" value="Cysteine proteinases"/>
    <property type="match status" value="1"/>
</dbReference>
<evidence type="ECO:0000259" key="4">
    <source>
        <dbReference type="SMART" id="SM00645"/>
    </source>
</evidence>
<proteinExistence type="inferred from homology"/>
<dbReference type="Gene3D" id="3.90.70.10">
    <property type="entry name" value="Cysteine proteinases"/>
    <property type="match status" value="1"/>
</dbReference>
<gene>
    <name evidence="6" type="ORF">TeGR_g5398</name>
</gene>
<dbReference type="PROSITE" id="PS00640">
    <property type="entry name" value="THIOL_PROTEASE_ASN"/>
    <property type="match status" value="1"/>
</dbReference>
<reference evidence="6 7" key="1">
    <citation type="journal article" date="2023" name="Commun. Biol.">
        <title>Genome analysis of Parmales, the sister group of diatoms, reveals the evolutionary specialization of diatoms from phago-mixotrophs to photoautotrophs.</title>
        <authorList>
            <person name="Ban H."/>
            <person name="Sato S."/>
            <person name="Yoshikawa S."/>
            <person name="Yamada K."/>
            <person name="Nakamura Y."/>
            <person name="Ichinomiya M."/>
            <person name="Sato N."/>
            <person name="Blanc-Mathieu R."/>
            <person name="Endo H."/>
            <person name="Kuwata A."/>
            <person name="Ogata H."/>
        </authorList>
    </citation>
    <scope>NUCLEOTIDE SEQUENCE [LARGE SCALE GENOMIC DNA]</scope>
</reference>
<accession>A0ABQ6MHG3</accession>